<dbReference type="AlphaFoldDB" id="A0AA38BXA4"/>
<organism evidence="2 3">
    <name type="scientific">Taxus chinensis</name>
    <name type="common">Chinese yew</name>
    <name type="synonym">Taxus wallichiana var. chinensis</name>
    <dbReference type="NCBI Taxonomy" id="29808"/>
    <lineage>
        <taxon>Eukaryota</taxon>
        <taxon>Viridiplantae</taxon>
        <taxon>Streptophyta</taxon>
        <taxon>Embryophyta</taxon>
        <taxon>Tracheophyta</taxon>
        <taxon>Spermatophyta</taxon>
        <taxon>Pinopsida</taxon>
        <taxon>Pinidae</taxon>
        <taxon>Conifers II</taxon>
        <taxon>Cupressales</taxon>
        <taxon>Taxaceae</taxon>
        <taxon>Taxus</taxon>
    </lineage>
</organism>
<comment type="caution">
    <text evidence="2">The sequence shown here is derived from an EMBL/GenBank/DDBJ whole genome shotgun (WGS) entry which is preliminary data.</text>
</comment>
<dbReference type="Gene3D" id="3.30.310.80">
    <property type="entry name" value="Kinase associated domain 1, KA1"/>
    <property type="match status" value="1"/>
</dbReference>
<reference evidence="2 3" key="1">
    <citation type="journal article" date="2021" name="Nat. Plants">
        <title>The Taxus genome provides insights into paclitaxel biosynthesis.</title>
        <authorList>
            <person name="Xiong X."/>
            <person name="Gou J."/>
            <person name="Liao Q."/>
            <person name="Li Y."/>
            <person name="Zhou Q."/>
            <person name="Bi G."/>
            <person name="Li C."/>
            <person name="Du R."/>
            <person name="Wang X."/>
            <person name="Sun T."/>
            <person name="Guo L."/>
            <person name="Liang H."/>
            <person name="Lu P."/>
            <person name="Wu Y."/>
            <person name="Zhang Z."/>
            <person name="Ro D.K."/>
            <person name="Shang Y."/>
            <person name="Huang S."/>
            <person name="Yan J."/>
        </authorList>
    </citation>
    <scope>NUCLEOTIDE SEQUENCE [LARGE SCALE GENOMIC DNA]</scope>
    <source>
        <strain evidence="2">Ta-2019</strain>
    </source>
</reference>
<gene>
    <name evidence="2" type="ORF">KI387_034309</name>
</gene>
<keyword evidence="3" id="KW-1185">Reference proteome</keyword>
<dbReference type="Proteomes" id="UP000824469">
    <property type="component" value="Unassembled WGS sequence"/>
</dbReference>
<name>A0AA38BXA4_TAXCH</name>
<evidence type="ECO:0000313" key="3">
    <source>
        <dbReference type="Proteomes" id="UP000824469"/>
    </source>
</evidence>
<dbReference type="PROSITE" id="PS50816">
    <property type="entry name" value="NAF"/>
    <property type="match status" value="1"/>
</dbReference>
<dbReference type="InterPro" id="IPR018451">
    <property type="entry name" value="NAF/FISL_domain"/>
</dbReference>
<protein>
    <recommendedName>
        <fullName evidence="1">NAF domain-containing protein</fullName>
    </recommendedName>
</protein>
<feature type="non-terminal residue" evidence="2">
    <location>
        <position position="1"/>
    </location>
</feature>
<accession>A0AA38BXA4</accession>
<feature type="domain" description="NAF" evidence="1">
    <location>
        <begin position="39"/>
        <end position="63"/>
    </location>
</feature>
<proteinExistence type="predicted"/>
<evidence type="ECO:0000313" key="2">
    <source>
        <dbReference type="EMBL" id="KAH9290192.1"/>
    </source>
</evidence>
<dbReference type="EMBL" id="JAHRHJ020003813">
    <property type="protein sequence ID" value="KAH9290192.1"/>
    <property type="molecule type" value="Genomic_DNA"/>
</dbReference>
<dbReference type="CDD" id="cd12195">
    <property type="entry name" value="CIPK_C"/>
    <property type="match status" value="1"/>
</dbReference>
<dbReference type="Pfam" id="PF03822">
    <property type="entry name" value="NAF"/>
    <property type="match status" value="1"/>
</dbReference>
<feature type="non-terminal residue" evidence="2">
    <location>
        <position position="119"/>
    </location>
</feature>
<sequence length="119" mass="13286">RITSMCIFEIEDDDVISNSFDEVGSKLSQNSSPDNTPVMNPASLNAFDIISFSRGFDLSDCKIKMQGSKDGRKGNLVISAEIFEVTPYFFVVELRKASGDTIEYEEFCNQELKPGLKDI</sequence>
<dbReference type="GO" id="GO:0007165">
    <property type="term" value="P:signal transduction"/>
    <property type="evidence" value="ECO:0007669"/>
    <property type="project" value="InterPro"/>
</dbReference>
<evidence type="ECO:0000259" key="1">
    <source>
        <dbReference type="PROSITE" id="PS50816"/>
    </source>
</evidence>
<dbReference type="InterPro" id="IPR004041">
    <property type="entry name" value="NAF_dom"/>
</dbReference>